<feature type="compositionally biased region" description="Low complexity" evidence="4">
    <location>
        <begin position="407"/>
        <end position="427"/>
    </location>
</feature>
<dbReference type="InterPro" id="IPR015943">
    <property type="entry name" value="WD40/YVTN_repeat-like_dom_sf"/>
</dbReference>
<dbReference type="PROSITE" id="PS50294">
    <property type="entry name" value="WD_REPEATS_REGION"/>
    <property type="match status" value="1"/>
</dbReference>
<dbReference type="InterPro" id="IPR045151">
    <property type="entry name" value="DCAF8"/>
</dbReference>
<evidence type="ECO:0000256" key="3">
    <source>
        <dbReference type="PROSITE-ProRule" id="PRU00221"/>
    </source>
</evidence>
<dbReference type="Gene3D" id="2.130.10.10">
    <property type="entry name" value="YVTN repeat-like/Quinoprotein amine dehydrogenase"/>
    <property type="match status" value="1"/>
</dbReference>
<evidence type="ECO:0000256" key="4">
    <source>
        <dbReference type="SAM" id="MobiDB-lite"/>
    </source>
</evidence>
<dbReference type="EMBL" id="JACEFF010000499">
    <property type="protein sequence ID" value="KAH9636443.1"/>
    <property type="molecule type" value="Genomic_DNA"/>
</dbReference>
<evidence type="ECO:0000256" key="1">
    <source>
        <dbReference type="ARBA" id="ARBA00022574"/>
    </source>
</evidence>
<gene>
    <name evidence="5" type="ORF">HF086_006258</name>
</gene>
<feature type="compositionally biased region" description="Polar residues" evidence="4">
    <location>
        <begin position="444"/>
        <end position="455"/>
    </location>
</feature>
<dbReference type="Proteomes" id="UP000814243">
    <property type="component" value="Unassembled WGS sequence"/>
</dbReference>
<feature type="compositionally biased region" description="Polar residues" evidence="4">
    <location>
        <begin position="296"/>
        <end position="310"/>
    </location>
</feature>
<dbReference type="PROSITE" id="PS50082">
    <property type="entry name" value="WD_REPEATS_2"/>
    <property type="match status" value="1"/>
</dbReference>
<dbReference type="GO" id="GO:0080008">
    <property type="term" value="C:Cul4-RING E3 ubiquitin ligase complex"/>
    <property type="evidence" value="ECO:0007669"/>
    <property type="project" value="TreeGrafter"/>
</dbReference>
<feature type="repeat" description="WD" evidence="3">
    <location>
        <begin position="104"/>
        <end position="136"/>
    </location>
</feature>
<feature type="region of interest" description="Disordered" evidence="4">
    <location>
        <begin position="287"/>
        <end position="488"/>
    </location>
</feature>
<dbReference type="AlphaFoldDB" id="A0A922MGX6"/>
<sequence>MEAIVSRPVIRYAGVNGTCQNCMSVRFNSPGTHILALRRRQAPVLYAVHSPEPVADFFHQDYYNSCTMKSCTFAGEGDKFVMSGSDDFNLYMWKIPEDGAGYLLYGHRSIVNQVRYNPHYCLIASSGVEKIIKVWSAVEFPKMRGTLLEEAQGSDNPREIYSHEDYVSLVHHSGQSTSEDPRMMAFFDSLVQRELECLGDETDSLDGSSSCHSTLDNDSDSSDTDQIILDFLPLPRKRGAAMAQDSSDNNNFSNFDNFDDNLAQPSTSTGYRGQSTSGLFRIVEVDSDDDQSVSSRPISPRNQNGNQNIPPNLVSIVPTPVNGSRDSLGESLRVEPPESESNYSSPPPPEHRRMNLRRVRRNGRLSLHRSDSSESPPPKEPADRASTSVEVEQHSPKVGYNRTVARLMNETNESELESSYSTESCSMWPAPEACTPDSGVGTVAGSSTRNPQPTDDVSDDPEYQAFKFRQRVKKARRNYREHMDSDSN</sequence>
<feature type="compositionally biased region" description="Basic and acidic residues" evidence="4">
    <location>
        <begin position="478"/>
        <end position="488"/>
    </location>
</feature>
<dbReference type="GO" id="GO:0045717">
    <property type="term" value="P:negative regulation of fatty acid biosynthetic process"/>
    <property type="evidence" value="ECO:0007669"/>
    <property type="project" value="TreeGrafter"/>
</dbReference>
<proteinExistence type="predicted"/>
<feature type="compositionally biased region" description="Polar residues" evidence="4">
    <location>
        <begin position="263"/>
        <end position="275"/>
    </location>
</feature>
<dbReference type="InterPro" id="IPR036322">
    <property type="entry name" value="WD40_repeat_dom_sf"/>
</dbReference>
<feature type="compositionally biased region" description="Basic residues" evidence="4">
    <location>
        <begin position="468"/>
        <end position="477"/>
    </location>
</feature>
<keyword evidence="1 3" id="KW-0853">WD repeat</keyword>
<name>A0A922MGX6_SPOEX</name>
<evidence type="ECO:0008006" key="7">
    <source>
        <dbReference type="Google" id="ProtNLM"/>
    </source>
</evidence>
<dbReference type="SUPFAM" id="SSF50978">
    <property type="entry name" value="WD40 repeat-like"/>
    <property type="match status" value="1"/>
</dbReference>
<organism evidence="5 6">
    <name type="scientific">Spodoptera exigua</name>
    <name type="common">Beet armyworm</name>
    <name type="synonym">Noctua fulgens</name>
    <dbReference type="NCBI Taxonomy" id="7107"/>
    <lineage>
        <taxon>Eukaryota</taxon>
        <taxon>Metazoa</taxon>
        <taxon>Ecdysozoa</taxon>
        <taxon>Arthropoda</taxon>
        <taxon>Hexapoda</taxon>
        <taxon>Insecta</taxon>
        <taxon>Pterygota</taxon>
        <taxon>Neoptera</taxon>
        <taxon>Endopterygota</taxon>
        <taxon>Lepidoptera</taxon>
        <taxon>Glossata</taxon>
        <taxon>Ditrysia</taxon>
        <taxon>Noctuoidea</taxon>
        <taxon>Noctuidae</taxon>
        <taxon>Amphipyrinae</taxon>
        <taxon>Spodoptera</taxon>
    </lineage>
</organism>
<dbReference type="GO" id="GO:0005737">
    <property type="term" value="C:cytoplasm"/>
    <property type="evidence" value="ECO:0007669"/>
    <property type="project" value="TreeGrafter"/>
</dbReference>
<evidence type="ECO:0000256" key="2">
    <source>
        <dbReference type="ARBA" id="ARBA00022737"/>
    </source>
</evidence>
<feature type="region of interest" description="Disordered" evidence="4">
    <location>
        <begin position="201"/>
        <end position="224"/>
    </location>
</feature>
<evidence type="ECO:0000313" key="5">
    <source>
        <dbReference type="EMBL" id="KAH9636443.1"/>
    </source>
</evidence>
<dbReference type="SMART" id="SM00320">
    <property type="entry name" value="WD40"/>
    <property type="match status" value="2"/>
</dbReference>
<feature type="compositionally biased region" description="Basic residues" evidence="4">
    <location>
        <begin position="354"/>
        <end position="367"/>
    </location>
</feature>
<dbReference type="InterPro" id="IPR001680">
    <property type="entry name" value="WD40_rpt"/>
</dbReference>
<feature type="compositionally biased region" description="Low complexity" evidence="4">
    <location>
        <begin position="245"/>
        <end position="256"/>
    </location>
</feature>
<dbReference type="PANTHER" id="PTHR15574">
    <property type="entry name" value="WD REPEAT DOMAIN-CONTAINING FAMILY"/>
    <property type="match status" value="1"/>
</dbReference>
<comment type="caution">
    <text evidence="5">The sequence shown here is derived from an EMBL/GenBank/DDBJ whole genome shotgun (WGS) entry which is preliminary data.</text>
</comment>
<accession>A0A922MGX6</accession>
<dbReference type="Pfam" id="PF00400">
    <property type="entry name" value="WD40"/>
    <property type="match status" value="1"/>
</dbReference>
<feature type="region of interest" description="Disordered" evidence="4">
    <location>
        <begin position="240"/>
        <end position="275"/>
    </location>
</feature>
<keyword evidence="2" id="KW-0677">Repeat</keyword>
<protein>
    <recommendedName>
        <fullName evidence="7">DDB1- and CUL4-associated factor 5</fullName>
    </recommendedName>
</protein>
<reference evidence="5" key="1">
    <citation type="journal article" date="2021" name="G3 (Bethesda)">
        <title>Genome and transcriptome analysis of the beet armyworm Spodoptera exigua reveals targets for pest control. .</title>
        <authorList>
            <person name="Simon S."/>
            <person name="Breeschoten T."/>
            <person name="Jansen H.J."/>
            <person name="Dirks R.P."/>
            <person name="Schranz M.E."/>
            <person name="Ros V.I.D."/>
        </authorList>
    </citation>
    <scope>NUCLEOTIDE SEQUENCE</scope>
    <source>
        <strain evidence="5">TB_SE_WUR_2020</strain>
    </source>
</reference>
<evidence type="ECO:0000313" key="6">
    <source>
        <dbReference type="Proteomes" id="UP000814243"/>
    </source>
</evidence>
<dbReference type="PANTHER" id="PTHR15574:SF43">
    <property type="entry name" value="DDB1- AND CUL4-ASSOCIATED FACTOR 5"/>
    <property type="match status" value="1"/>
</dbReference>